<reference evidence="1 2" key="1">
    <citation type="submission" date="2020-02" db="EMBL/GenBank/DDBJ databases">
        <title>Integrative conjugative elements (ICEs) and plasmids drive adaptation of Pseudomonas nitroreducens strain HBP1 to wastewater environment.</title>
        <authorList>
            <person name="Sentchilo V."/>
            <person name="Carraro N."/>
            <person name="Bertelli C."/>
            <person name="van der Meer J.R."/>
        </authorList>
    </citation>
    <scope>NUCLEOTIDE SEQUENCE [LARGE SCALE GENOMIC DNA]</scope>
    <source>
        <strain evidence="1 2">HBP1</strain>
        <plasmid evidence="2">ppnihbp1_1</plasmid>
    </source>
</reference>
<name>A0A6G6J7E4_PSENT</name>
<accession>A0A6G6J7E4</accession>
<evidence type="ECO:0000313" key="2">
    <source>
        <dbReference type="Proteomes" id="UP000501063"/>
    </source>
</evidence>
<dbReference type="EMBL" id="CP049142">
    <property type="protein sequence ID" value="QIE91249.1"/>
    <property type="molecule type" value="Genomic_DNA"/>
</dbReference>
<dbReference type="AlphaFoldDB" id="A0A6G6J7E4"/>
<sequence>MTQAFVPSLGSLPMLDALRRERSHGDLPGYLQVVQGIQVLLNYAGVVVTEVEEREASEVVLTLEREGVSTSLWLRPLERTQPGMAVFPLQVGAKFMACKPSATPAAECEVTFVYLPPTTTINELVEYAFGDLTYQQVESIQNFSAEYAMSGPIERFPRAALVMLMSSNTAADKPGKVYFKLWHQAEGKAELIELEPTVSPFKAAEQARDLGYSPTIYRCHSGCYVAFLSTSGFDFL</sequence>
<protein>
    <submittedName>
        <fullName evidence="1">Uncharacterized protein</fullName>
    </submittedName>
</protein>
<keyword evidence="1" id="KW-0614">Plasmid</keyword>
<gene>
    <name evidence="1" type="ORF">G5B91_33360</name>
</gene>
<geneLocation type="plasmid" evidence="2">
    <name>ppnihbp1_1</name>
</geneLocation>
<proteinExistence type="predicted"/>
<organism evidence="1 2">
    <name type="scientific">Pseudomonas nitroreducens</name>
    <dbReference type="NCBI Taxonomy" id="46680"/>
    <lineage>
        <taxon>Bacteria</taxon>
        <taxon>Pseudomonadati</taxon>
        <taxon>Pseudomonadota</taxon>
        <taxon>Gammaproteobacteria</taxon>
        <taxon>Pseudomonadales</taxon>
        <taxon>Pseudomonadaceae</taxon>
        <taxon>Pseudomonas</taxon>
    </lineage>
</organism>
<dbReference type="KEGG" id="pnt:G5B91_33360"/>
<dbReference type="Proteomes" id="UP000501063">
    <property type="component" value="Plasmid pPniHBP1_1"/>
</dbReference>
<evidence type="ECO:0000313" key="1">
    <source>
        <dbReference type="EMBL" id="QIE91249.1"/>
    </source>
</evidence>